<evidence type="ECO:0000313" key="6">
    <source>
        <dbReference type="EMBL" id="VUD72191.1"/>
    </source>
</evidence>
<evidence type="ECO:0000256" key="4">
    <source>
        <dbReference type="SAM" id="Phobius"/>
    </source>
</evidence>
<keyword evidence="4" id="KW-1133">Transmembrane helix</keyword>
<accession>A0A509ED98</accession>
<evidence type="ECO:0000256" key="2">
    <source>
        <dbReference type="ARBA" id="ARBA00034247"/>
    </source>
</evidence>
<dbReference type="CDD" id="cd12914">
    <property type="entry name" value="PDC1_DGC_like"/>
    <property type="match status" value="1"/>
</dbReference>
<comment type="catalytic activity">
    <reaction evidence="2">
        <text>2 GTP = 3',3'-c-di-GMP + 2 diphosphate</text>
        <dbReference type="Rhea" id="RHEA:24898"/>
        <dbReference type="ChEBI" id="CHEBI:33019"/>
        <dbReference type="ChEBI" id="CHEBI:37565"/>
        <dbReference type="ChEBI" id="CHEBI:58805"/>
        <dbReference type="EC" id="2.7.7.65"/>
    </reaction>
</comment>
<dbReference type="CDD" id="cd01949">
    <property type="entry name" value="GGDEF"/>
    <property type="match status" value="1"/>
</dbReference>
<reference evidence="6 7" key="1">
    <citation type="submission" date="2019-06" db="EMBL/GenBank/DDBJ databases">
        <authorList>
            <person name="Rodrigo-Torres L."/>
            <person name="Arahal R. D."/>
            <person name="Lucena T."/>
        </authorList>
    </citation>
    <scope>NUCLEOTIDE SEQUENCE [LARGE SCALE GENOMIC DNA]</scope>
    <source>
        <strain evidence="6 7">SB0023/3</strain>
    </source>
</reference>
<dbReference type="CDD" id="cd12915">
    <property type="entry name" value="PDC2_DGC_like"/>
    <property type="match status" value="1"/>
</dbReference>
<dbReference type="AlphaFoldDB" id="A0A509ED98"/>
<sequence>MHLPRRLVGGLPTPRIYVLLGILAPLGMLILSGAMLLQLRQEAWEKAEQNAQNLLRLVANDIGRNVEILDLSLQGVIENLRLAGIARADATMRHHLLFHRTSTARSLGMIVVLDEHGDLIADSLDRPAQRANFADRDYFRVHRDRSDAGLFISRTFRSRLSGADMIGLSRRVDKPDGSFGGIVLATLKLSYFAALVESVDLGADGAISLLRKDGIRLMRHPFVESDINANLGGTENFDRVLRERQGGFTATGVRDGIRRYYAFRPVGDLPLVATVARGADDVEAEWRGKAVVIGATMLLLSGLTAGLAVLFGRELRRRAAVEAELARLSLTDGLTGLPNRRRFDAELARVCDHPGAAPFTLLLVDADHFKRVNDRHGHAAGDAVLKALARGLAATVHRPEDLVCRIGGEEFAVLLPATDAAGAFQVAERIHQAALGIAVASAGIAAGSVTVSIGMAAAPPGSCGPAVPDLLYAQADAALYEAKAAGRNRTRCAPQAPDAPPRQMPQLRLVEAP</sequence>
<dbReference type="GO" id="GO:0043709">
    <property type="term" value="P:cell adhesion involved in single-species biofilm formation"/>
    <property type="evidence" value="ECO:0007669"/>
    <property type="project" value="TreeGrafter"/>
</dbReference>
<keyword evidence="4" id="KW-0812">Transmembrane</keyword>
<dbReference type="Proteomes" id="UP000410984">
    <property type="component" value="Unassembled WGS sequence"/>
</dbReference>
<feature type="domain" description="GGDEF" evidence="5">
    <location>
        <begin position="357"/>
        <end position="495"/>
    </location>
</feature>
<gene>
    <name evidence="6" type="primary">cph2_4</name>
    <name evidence="6" type="ORF">MET9862_02786</name>
</gene>
<dbReference type="PANTHER" id="PTHR45138:SF9">
    <property type="entry name" value="DIGUANYLATE CYCLASE DGCM-RELATED"/>
    <property type="match status" value="1"/>
</dbReference>
<dbReference type="EMBL" id="CABFPH010000036">
    <property type="protein sequence ID" value="VUD72191.1"/>
    <property type="molecule type" value="Genomic_DNA"/>
</dbReference>
<dbReference type="PROSITE" id="PS50887">
    <property type="entry name" value="GGDEF"/>
    <property type="match status" value="1"/>
</dbReference>
<dbReference type="Gene3D" id="3.30.450.20">
    <property type="entry name" value="PAS domain"/>
    <property type="match status" value="2"/>
</dbReference>
<feature type="transmembrane region" description="Helical" evidence="4">
    <location>
        <begin position="290"/>
        <end position="311"/>
    </location>
</feature>
<dbReference type="Gene3D" id="3.30.70.270">
    <property type="match status" value="1"/>
</dbReference>
<dbReference type="GO" id="GO:0005886">
    <property type="term" value="C:plasma membrane"/>
    <property type="evidence" value="ECO:0007669"/>
    <property type="project" value="TreeGrafter"/>
</dbReference>
<proteinExistence type="predicted"/>
<dbReference type="EC" id="2.7.7.65" evidence="1"/>
<evidence type="ECO:0000256" key="1">
    <source>
        <dbReference type="ARBA" id="ARBA00012528"/>
    </source>
</evidence>
<dbReference type="RefSeq" id="WP_142583526.1">
    <property type="nucleotide sequence ID" value="NZ_CABFPH010000036.1"/>
</dbReference>
<dbReference type="NCBIfam" id="TIGR00254">
    <property type="entry name" value="GGDEF"/>
    <property type="match status" value="1"/>
</dbReference>
<dbReference type="Pfam" id="PF00990">
    <property type="entry name" value="GGDEF"/>
    <property type="match status" value="1"/>
</dbReference>
<keyword evidence="7" id="KW-1185">Reference proteome</keyword>
<dbReference type="FunFam" id="3.30.70.270:FF:000001">
    <property type="entry name" value="Diguanylate cyclase domain protein"/>
    <property type="match status" value="1"/>
</dbReference>
<dbReference type="SMART" id="SM00267">
    <property type="entry name" value="GGDEF"/>
    <property type="match status" value="1"/>
</dbReference>
<dbReference type="InterPro" id="IPR029787">
    <property type="entry name" value="Nucleotide_cyclase"/>
</dbReference>
<evidence type="ECO:0000259" key="5">
    <source>
        <dbReference type="PROSITE" id="PS50887"/>
    </source>
</evidence>
<organism evidence="6 7">
    <name type="scientific">Methylobacterium symbioticum</name>
    <dbReference type="NCBI Taxonomy" id="2584084"/>
    <lineage>
        <taxon>Bacteria</taxon>
        <taxon>Pseudomonadati</taxon>
        <taxon>Pseudomonadota</taxon>
        <taxon>Alphaproteobacteria</taxon>
        <taxon>Hyphomicrobiales</taxon>
        <taxon>Methylobacteriaceae</taxon>
        <taxon>Methylobacterium</taxon>
    </lineage>
</organism>
<protein>
    <recommendedName>
        <fullName evidence="1">diguanylate cyclase</fullName>
        <ecNumber evidence="1">2.7.7.65</ecNumber>
    </recommendedName>
</protein>
<dbReference type="GO" id="GO:1902201">
    <property type="term" value="P:negative regulation of bacterial-type flagellum-dependent cell motility"/>
    <property type="evidence" value="ECO:0007669"/>
    <property type="project" value="TreeGrafter"/>
</dbReference>
<dbReference type="InterPro" id="IPR054327">
    <property type="entry name" value="His-kinase-like_sensor"/>
</dbReference>
<name>A0A509ED98_9HYPH</name>
<feature type="transmembrane region" description="Helical" evidence="4">
    <location>
        <begin position="16"/>
        <end position="37"/>
    </location>
</feature>
<dbReference type="InterPro" id="IPR050469">
    <property type="entry name" value="Diguanylate_Cyclase"/>
</dbReference>
<dbReference type="OrthoDB" id="9812260at2"/>
<dbReference type="InterPro" id="IPR043128">
    <property type="entry name" value="Rev_trsase/Diguanyl_cyclase"/>
</dbReference>
<evidence type="ECO:0000256" key="3">
    <source>
        <dbReference type="SAM" id="MobiDB-lite"/>
    </source>
</evidence>
<dbReference type="InterPro" id="IPR000160">
    <property type="entry name" value="GGDEF_dom"/>
</dbReference>
<keyword evidence="4" id="KW-0472">Membrane</keyword>
<dbReference type="Pfam" id="PF22588">
    <property type="entry name" value="dCache_1_like"/>
    <property type="match status" value="1"/>
</dbReference>
<feature type="region of interest" description="Disordered" evidence="3">
    <location>
        <begin position="491"/>
        <end position="513"/>
    </location>
</feature>
<evidence type="ECO:0000313" key="7">
    <source>
        <dbReference type="Proteomes" id="UP000410984"/>
    </source>
</evidence>
<dbReference type="PANTHER" id="PTHR45138">
    <property type="entry name" value="REGULATORY COMPONENTS OF SENSORY TRANSDUCTION SYSTEM"/>
    <property type="match status" value="1"/>
</dbReference>
<dbReference type="SUPFAM" id="SSF55073">
    <property type="entry name" value="Nucleotide cyclase"/>
    <property type="match status" value="1"/>
</dbReference>
<dbReference type="GO" id="GO:0052621">
    <property type="term" value="F:diguanylate cyclase activity"/>
    <property type="evidence" value="ECO:0007669"/>
    <property type="project" value="UniProtKB-EC"/>
</dbReference>